<dbReference type="EMBL" id="CP061800">
    <property type="protein sequence ID" value="QTA84101.1"/>
    <property type="molecule type" value="Genomic_DNA"/>
</dbReference>
<dbReference type="AlphaFoldDB" id="A0A975GJX5"/>
<reference evidence="1" key="1">
    <citation type="journal article" date="2021" name="Microb. Physiol.">
        <title>Proteogenomic Insights into the Physiology of Marine, Sulfate-Reducing, Filamentous Desulfonema limicola and Desulfonema magnum.</title>
        <authorList>
            <person name="Schnaars V."/>
            <person name="Wohlbrand L."/>
            <person name="Scheve S."/>
            <person name="Hinrichs C."/>
            <person name="Reinhardt R."/>
            <person name="Rabus R."/>
        </authorList>
    </citation>
    <scope>NUCLEOTIDE SEQUENCE</scope>
    <source>
        <strain evidence="1">4be13</strain>
    </source>
</reference>
<dbReference type="Proteomes" id="UP000663722">
    <property type="component" value="Chromosome"/>
</dbReference>
<gene>
    <name evidence="1" type="ORF">dnm_000940</name>
</gene>
<organism evidence="1 2">
    <name type="scientific">Desulfonema magnum</name>
    <dbReference type="NCBI Taxonomy" id="45655"/>
    <lineage>
        <taxon>Bacteria</taxon>
        <taxon>Pseudomonadati</taxon>
        <taxon>Thermodesulfobacteriota</taxon>
        <taxon>Desulfobacteria</taxon>
        <taxon>Desulfobacterales</taxon>
        <taxon>Desulfococcaceae</taxon>
        <taxon>Desulfonema</taxon>
    </lineage>
</organism>
<protein>
    <submittedName>
        <fullName evidence="1">Uncharacterized protein</fullName>
    </submittedName>
</protein>
<accession>A0A975GJX5</accession>
<sequence length="57" mass="6305">MMAGGSVPPAESKSILKKAAKQSQIANVHKKIWVISPLAGFRFQLRHYDAEACFEAF</sequence>
<evidence type="ECO:0000313" key="1">
    <source>
        <dbReference type="EMBL" id="QTA84101.1"/>
    </source>
</evidence>
<keyword evidence="2" id="KW-1185">Reference proteome</keyword>
<evidence type="ECO:0000313" key="2">
    <source>
        <dbReference type="Proteomes" id="UP000663722"/>
    </source>
</evidence>
<name>A0A975GJX5_9BACT</name>
<proteinExistence type="predicted"/>
<dbReference type="KEGG" id="dmm:dnm_000940"/>